<dbReference type="PANTHER" id="PTHR43800:SF1">
    <property type="entry name" value="PEPTIDYL-LYSINE N-ACETYLTRANSFERASE YJAB"/>
    <property type="match status" value="1"/>
</dbReference>
<keyword evidence="5" id="KW-1185">Reference proteome</keyword>
<evidence type="ECO:0000256" key="2">
    <source>
        <dbReference type="ARBA" id="ARBA00023315"/>
    </source>
</evidence>
<dbReference type="AlphaFoldDB" id="A0A657LSX7"/>
<dbReference type="InterPro" id="IPR000182">
    <property type="entry name" value="GNAT_dom"/>
</dbReference>
<dbReference type="RefSeq" id="WP_071833147.1">
    <property type="nucleotide sequence ID" value="NZ_LSRP01000085.1"/>
</dbReference>
<organism evidence="4 5">
    <name type="scientific">Pararhizobium antarcticum</name>
    <dbReference type="NCBI Taxonomy" id="1798805"/>
    <lineage>
        <taxon>Bacteria</taxon>
        <taxon>Pseudomonadati</taxon>
        <taxon>Pseudomonadota</taxon>
        <taxon>Alphaproteobacteria</taxon>
        <taxon>Hyphomicrobiales</taxon>
        <taxon>Rhizobiaceae</taxon>
        <taxon>Rhizobium/Agrobacterium group</taxon>
        <taxon>Pararhizobium</taxon>
    </lineage>
</organism>
<dbReference type="PROSITE" id="PS51186">
    <property type="entry name" value="GNAT"/>
    <property type="match status" value="1"/>
</dbReference>
<dbReference type="InterPro" id="IPR016181">
    <property type="entry name" value="Acyl_CoA_acyltransferase"/>
</dbReference>
<feature type="domain" description="N-acetyltransferase" evidence="3">
    <location>
        <begin position="37"/>
        <end position="193"/>
    </location>
</feature>
<evidence type="ECO:0000313" key="5">
    <source>
        <dbReference type="Proteomes" id="UP000182661"/>
    </source>
</evidence>
<dbReference type="GO" id="GO:0016747">
    <property type="term" value="F:acyltransferase activity, transferring groups other than amino-acyl groups"/>
    <property type="evidence" value="ECO:0007669"/>
    <property type="project" value="InterPro"/>
</dbReference>
<proteinExistence type="predicted"/>
<reference evidence="4 5" key="1">
    <citation type="submission" date="2016-02" db="EMBL/GenBank/DDBJ databases">
        <title>Genome sequencing of a beta-galactosidase producing bacteria Rhizobium sp. 59.</title>
        <authorList>
            <person name="Wang D."/>
            <person name="Kot W."/>
            <person name="Qin Y."/>
            <person name="Hansen L."/>
            <person name="Naqvi K."/>
            <person name="Rensing C."/>
        </authorList>
    </citation>
    <scope>NUCLEOTIDE SEQUENCE [LARGE SCALE GENOMIC DNA]</scope>
    <source>
        <strain evidence="4 5">59</strain>
    </source>
</reference>
<dbReference type="Pfam" id="PF00583">
    <property type="entry name" value="Acetyltransf_1"/>
    <property type="match status" value="1"/>
</dbReference>
<comment type="caution">
    <text evidence="4">The sequence shown here is derived from an EMBL/GenBank/DDBJ whole genome shotgun (WGS) entry which is preliminary data.</text>
</comment>
<keyword evidence="1 4" id="KW-0808">Transferase</keyword>
<protein>
    <submittedName>
        <fullName evidence="4">GCN5 family acetyltransferase</fullName>
    </submittedName>
</protein>
<dbReference type="PANTHER" id="PTHR43800">
    <property type="entry name" value="PEPTIDYL-LYSINE N-ACETYLTRANSFERASE YJAB"/>
    <property type="match status" value="1"/>
</dbReference>
<dbReference type="OrthoDB" id="275336at2"/>
<evidence type="ECO:0000313" key="4">
    <source>
        <dbReference type="EMBL" id="OJF96810.1"/>
    </source>
</evidence>
<evidence type="ECO:0000259" key="3">
    <source>
        <dbReference type="PROSITE" id="PS51186"/>
    </source>
</evidence>
<gene>
    <name evidence="4" type="ORF">AX760_02780</name>
</gene>
<sequence>MLEDGYHDIPSDKIVAVVTSLQMLQRPPVRAEASGPWTLRQHANIALDSYRDLYTEIGAEWLWCSRLMMSDEELASHVHSPEVEVHLLEVDGVAQGIAELDFRQAGMCEMAFFGISATQIGTGAGRWLMNRAIDLAWRHPIERFWLHTCTLDSPQALPFYMRSGFSPFKRQVEVFDDPRLSGRSPTDAAPHLPILTI</sequence>
<evidence type="ECO:0000256" key="1">
    <source>
        <dbReference type="ARBA" id="ARBA00022679"/>
    </source>
</evidence>
<name>A0A657LSX7_9HYPH</name>
<dbReference type="Proteomes" id="UP000182661">
    <property type="component" value="Unassembled WGS sequence"/>
</dbReference>
<dbReference type="Gene3D" id="3.40.630.30">
    <property type="match status" value="1"/>
</dbReference>
<dbReference type="EMBL" id="LSRP01000085">
    <property type="protein sequence ID" value="OJF96810.1"/>
    <property type="molecule type" value="Genomic_DNA"/>
</dbReference>
<dbReference type="CDD" id="cd04301">
    <property type="entry name" value="NAT_SF"/>
    <property type="match status" value="1"/>
</dbReference>
<keyword evidence="2" id="KW-0012">Acyltransferase</keyword>
<accession>A0A657LSX7</accession>
<dbReference type="SUPFAM" id="SSF55729">
    <property type="entry name" value="Acyl-CoA N-acyltransferases (Nat)"/>
    <property type="match status" value="1"/>
</dbReference>